<dbReference type="InterPro" id="IPR028992">
    <property type="entry name" value="Hedgehog/Intein_dom"/>
</dbReference>
<sequence length="627" mass="65899">MSTTYTQTTTSGLTYTIVDNGPVALGAGGESWTVSIKNSQGQSVLAPMNLNTGVLGTGLLGTGGVVVGTSSYNELLSGLSGGTFVTLPGSTGAINLTVALASGNTFYIGGTTTISVAVNALSAQTINVYGGTATFSGSLIAGALSGSAINIGYGGTFNTGTGLLNILNGSTINFSTGGGTLIANGSGPLLDLSLTTVNNYDPSKDVIEFQGQVTQITNYHIENTNGTVTVTLYNGSTEAGIYTAQLASGVTLNTGDYTVGSGSNPLSITYNGANTYVGICYLAGSMIRMPGGDCAVEEVRIGDEVSAFDWRTDTTTTRKVIWAGSKTTTVNPDLPDDEAGYPVRILKDAIADGVPYKDMLITAEHCLFFEGRFVPARMLVNGRSIFYDRSFATYDYYHIETEEHAVIMADGVLTESYLDTGNRGTFRQTGRVLSIGGRRKSWAEDAAAPLGVDRAFAEPLFRRIETRATLSGHESRAPSPALTDDADLHLVTDRGQVIRKARAANGHVSFMIPTGVTSVRLVSRASRPSDTIGPFVDDRRHIGVSVGEITLFEGNHALNVTAHLTDQTLPGWNAREQEDRRWTDGNALLPLGPRYPNGVALLSIQIRAAGPYLAAAGSVDTAEARMA</sequence>
<dbReference type="RefSeq" id="WP_182948486.1">
    <property type="nucleotide sequence ID" value="NZ_JABEQK010000003.1"/>
</dbReference>
<dbReference type="Gene3D" id="2.170.16.10">
    <property type="entry name" value="Hedgehog/Intein (Hint) domain"/>
    <property type="match status" value="1"/>
</dbReference>
<dbReference type="Pfam" id="PF13403">
    <property type="entry name" value="Hint_2"/>
    <property type="match status" value="1"/>
</dbReference>
<dbReference type="SUPFAM" id="SSF51294">
    <property type="entry name" value="Hedgehog/intein (Hint) domain"/>
    <property type="match status" value="1"/>
</dbReference>
<dbReference type="EMBL" id="JABEQK010000003">
    <property type="protein sequence ID" value="MBB2204470.1"/>
    <property type="molecule type" value="Genomic_DNA"/>
</dbReference>
<evidence type="ECO:0000313" key="3">
    <source>
        <dbReference type="Proteomes" id="UP000540556"/>
    </source>
</evidence>
<comment type="caution">
    <text evidence="2">The sequence shown here is derived from an EMBL/GenBank/DDBJ whole genome shotgun (WGS) entry which is preliminary data.</text>
</comment>
<dbReference type="Proteomes" id="UP000540556">
    <property type="component" value="Unassembled WGS sequence"/>
</dbReference>
<proteinExistence type="predicted"/>
<accession>A0A7W4KCQ7</accession>
<dbReference type="InterPro" id="IPR036844">
    <property type="entry name" value="Hint_dom_sf"/>
</dbReference>
<name>A0A7W4KCQ7_9PROT</name>
<reference evidence="2 3" key="1">
    <citation type="submission" date="2020-04" db="EMBL/GenBank/DDBJ databases">
        <title>Description of novel Gluconacetobacter.</title>
        <authorList>
            <person name="Sombolestani A."/>
        </authorList>
    </citation>
    <scope>NUCLEOTIDE SEQUENCE [LARGE SCALE GENOMIC DNA]</scope>
    <source>
        <strain evidence="2 3">LMG 27800</strain>
    </source>
</reference>
<evidence type="ECO:0000313" key="2">
    <source>
        <dbReference type="EMBL" id="MBB2204470.1"/>
    </source>
</evidence>
<keyword evidence="3" id="KW-1185">Reference proteome</keyword>
<feature type="domain" description="Hedgehog/Intein (Hint)" evidence="1">
    <location>
        <begin position="279"/>
        <end position="420"/>
    </location>
</feature>
<gene>
    <name evidence="2" type="ORF">HLH27_05480</name>
</gene>
<organism evidence="2 3">
    <name type="scientific">Gluconacetobacter takamatsuzukensis</name>
    <dbReference type="NCBI Taxonomy" id="1286190"/>
    <lineage>
        <taxon>Bacteria</taxon>
        <taxon>Pseudomonadati</taxon>
        <taxon>Pseudomonadota</taxon>
        <taxon>Alphaproteobacteria</taxon>
        <taxon>Acetobacterales</taxon>
        <taxon>Acetobacteraceae</taxon>
        <taxon>Gluconacetobacter</taxon>
    </lineage>
</organism>
<protein>
    <recommendedName>
        <fullName evidence="1">Hedgehog/Intein (Hint) domain-containing protein</fullName>
    </recommendedName>
</protein>
<evidence type="ECO:0000259" key="1">
    <source>
        <dbReference type="Pfam" id="PF13403"/>
    </source>
</evidence>
<dbReference type="AlphaFoldDB" id="A0A7W4KCQ7"/>